<organism evidence="5 6">
    <name type="scientific">Affinibrenneria salicis</name>
    <dbReference type="NCBI Taxonomy" id="2590031"/>
    <lineage>
        <taxon>Bacteria</taxon>
        <taxon>Pseudomonadati</taxon>
        <taxon>Pseudomonadota</taxon>
        <taxon>Gammaproteobacteria</taxon>
        <taxon>Enterobacterales</taxon>
        <taxon>Pectobacteriaceae</taxon>
        <taxon>Affinibrenneria</taxon>
    </lineage>
</organism>
<proteinExistence type="predicted"/>
<protein>
    <recommendedName>
        <fullName evidence="7">Ureidoglycolate hydrolase</fullName>
    </recommendedName>
</protein>
<dbReference type="InterPro" id="IPR047233">
    <property type="entry name" value="UAH_cupin"/>
</dbReference>
<evidence type="ECO:0008006" key="7">
    <source>
        <dbReference type="Google" id="ProtNLM"/>
    </source>
</evidence>
<gene>
    <name evidence="5" type="ORF">FJU30_14750</name>
</gene>
<evidence type="ECO:0000256" key="4">
    <source>
        <dbReference type="ARBA" id="ARBA00047684"/>
    </source>
</evidence>
<sequence length="225" mass="25147">MIILSIGPVGHFRSGWYNIGCSRLKWQPPLRRSRQFHSLPARARFPVNRLSDTTKVEMVNNSNNQKPGSASPPSCIINARPINAADFSPFGVLFVAVGHSATHRHQATHSDTRIETQWATTPPRADYCDIRLMEKHPLSTQAFFPLDVARYLIVVCPDADGQPDSARARAFVADGRTAIQYHQGIWHCNMTALDRPGLFINLVQKNGGPQDCIFMEVTPYRVALN</sequence>
<dbReference type="GO" id="GO:0006144">
    <property type="term" value="P:purine nucleobase metabolic process"/>
    <property type="evidence" value="ECO:0007669"/>
    <property type="project" value="UniProtKB-KW"/>
</dbReference>
<comment type="subunit">
    <text evidence="1">Homodimer.</text>
</comment>
<dbReference type="CDD" id="cd20298">
    <property type="entry name" value="cupin_UAH"/>
    <property type="match status" value="1"/>
</dbReference>
<keyword evidence="6" id="KW-1185">Reference proteome</keyword>
<keyword evidence="3" id="KW-0456">Lyase</keyword>
<comment type="catalytic activity">
    <reaction evidence="4">
        <text>(S)-ureidoglycolate = urea + glyoxylate</text>
        <dbReference type="Rhea" id="RHEA:11304"/>
        <dbReference type="ChEBI" id="CHEBI:16199"/>
        <dbReference type="ChEBI" id="CHEBI:36655"/>
        <dbReference type="ChEBI" id="CHEBI:57296"/>
        <dbReference type="EC" id="4.3.2.3"/>
    </reaction>
</comment>
<comment type="caution">
    <text evidence="5">The sequence shown here is derived from an EMBL/GenBank/DDBJ whole genome shotgun (WGS) entry which is preliminary data.</text>
</comment>
<dbReference type="GO" id="GO:0000256">
    <property type="term" value="P:allantoin catabolic process"/>
    <property type="evidence" value="ECO:0007669"/>
    <property type="project" value="InterPro"/>
</dbReference>
<evidence type="ECO:0000256" key="2">
    <source>
        <dbReference type="ARBA" id="ARBA00022631"/>
    </source>
</evidence>
<dbReference type="InterPro" id="IPR024060">
    <property type="entry name" value="Ureidoglycolate_lyase_dom_sf"/>
</dbReference>
<reference evidence="5 6" key="1">
    <citation type="submission" date="2019-09" db="EMBL/GenBank/DDBJ databases">
        <authorList>
            <person name="Li Y."/>
        </authorList>
    </citation>
    <scope>NUCLEOTIDE SEQUENCE [LARGE SCALE GENOMIC DNA]</scope>
    <source>
        <strain evidence="5 6">L3-3HA</strain>
    </source>
</reference>
<dbReference type="OrthoDB" id="9804602at2"/>
<dbReference type="PANTHER" id="PTHR21221">
    <property type="entry name" value="UREIDOGLYCOLATE HYDROLASE"/>
    <property type="match status" value="1"/>
</dbReference>
<accession>A0A5J5FYB7</accession>
<dbReference type="EMBL" id="VYKJ01000007">
    <property type="protein sequence ID" value="KAA8998939.1"/>
    <property type="molecule type" value="Genomic_DNA"/>
</dbReference>
<dbReference type="SUPFAM" id="SSF51182">
    <property type="entry name" value="RmlC-like cupins"/>
    <property type="match status" value="1"/>
</dbReference>
<dbReference type="Gene3D" id="2.60.120.480">
    <property type="entry name" value="Ureidoglycolate hydrolase"/>
    <property type="match status" value="1"/>
</dbReference>
<evidence type="ECO:0000313" key="6">
    <source>
        <dbReference type="Proteomes" id="UP000335415"/>
    </source>
</evidence>
<dbReference type="InterPro" id="IPR011051">
    <property type="entry name" value="RmlC_Cupin_sf"/>
</dbReference>
<evidence type="ECO:0000256" key="3">
    <source>
        <dbReference type="ARBA" id="ARBA00023239"/>
    </source>
</evidence>
<name>A0A5J5FYB7_9GAMM</name>
<evidence type="ECO:0000313" key="5">
    <source>
        <dbReference type="EMBL" id="KAA8998939.1"/>
    </source>
</evidence>
<dbReference type="Proteomes" id="UP000335415">
    <property type="component" value="Unassembled WGS sequence"/>
</dbReference>
<evidence type="ECO:0000256" key="1">
    <source>
        <dbReference type="ARBA" id="ARBA00011738"/>
    </source>
</evidence>
<dbReference type="InterPro" id="IPR007247">
    <property type="entry name" value="Ureidogly_lyase"/>
</dbReference>
<dbReference type="GO" id="GO:0004848">
    <property type="term" value="F:ureidoglycolate hydrolase activity"/>
    <property type="evidence" value="ECO:0007669"/>
    <property type="project" value="InterPro"/>
</dbReference>
<dbReference type="PANTHER" id="PTHR21221:SF1">
    <property type="entry name" value="UREIDOGLYCOLATE LYASE"/>
    <property type="match status" value="1"/>
</dbReference>
<dbReference type="Pfam" id="PF04115">
    <property type="entry name" value="Ureidogly_lyase"/>
    <property type="match status" value="1"/>
</dbReference>
<dbReference type="AlphaFoldDB" id="A0A5J5FYB7"/>
<keyword evidence="2" id="KW-0659">Purine metabolism</keyword>
<dbReference type="GO" id="GO:0050385">
    <property type="term" value="F:ureidoglycolate lyase activity"/>
    <property type="evidence" value="ECO:0007669"/>
    <property type="project" value="UniProtKB-EC"/>
</dbReference>